<keyword evidence="2" id="KW-1185">Reference proteome</keyword>
<accession>A0ACC6PLT6</accession>
<sequence>MSNDEEEAQLWPGSGFVAIPDSLHGDSYDGHKSGPNAAIALETPLRDSG</sequence>
<evidence type="ECO:0000313" key="1">
    <source>
        <dbReference type="EMBL" id="MEJ8632260.1"/>
    </source>
</evidence>
<proteinExistence type="predicted"/>
<gene>
    <name evidence="1" type="ORF">WKI67_02115</name>
</gene>
<name>A0ACC6PLT6_9ACTN</name>
<dbReference type="Proteomes" id="UP001377168">
    <property type="component" value="Unassembled WGS sequence"/>
</dbReference>
<reference evidence="1" key="1">
    <citation type="submission" date="2024-03" db="EMBL/GenBank/DDBJ databases">
        <title>Novel Streptomyces species of biotechnological and ecological value are a feature of Machair soil.</title>
        <authorList>
            <person name="Prole J.R."/>
            <person name="Goodfellow M."/>
            <person name="Allenby N."/>
            <person name="Ward A.C."/>
        </authorList>
    </citation>
    <scope>NUCLEOTIDE SEQUENCE</scope>
    <source>
        <strain evidence="1">MS2.AVA.5</strain>
    </source>
</reference>
<comment type="caution">
    <text evidence="1">The sequence shown here is derived from an EMBL/GenBank/DDBJ whole genome shotgun (WGS) entry which is preliminary data.</text>
</comment>
<dbReference type="EMBL" id="JBBKAJ010000011">
    <property type="protein sequence ID" value="MEJ8632260.1"/>
    <property type="molecule type" value="Genomic_DNA"/>
</dbReference>
<evidence type="ECO:0000313" key="2">
    <source>
        <dbReference type="Proteomes" id="UP001377168"/>
    </source>
</evidence>
<protein>
    <submittedName>
        <fullName evidence="1">Uncharacterized protein</fullName>
    </submittedName>
</protein>
<organism evidence="1 2">
    <name type="scientific">Streptomyces achmelvichensis</name>
    <dbReference type="NCBI Taxonomy" id="3134111"/>
    <lineage>
        <taxon>Bacteria</taxon>
        <taxon>Bacillati</taxon>
        <taxon>Actinomycetota</taxon>
        <taxon>Actinomycetes</taxon>
        <taxon>Kitasatosporales</taxon>
        <taxon>Streptomycetaceae</taxon>
        <taxon>Streptomyces</taxon>
    </lineage>
</organism>